<evidence type="ECO:0000313" key="3">
    <source>
        <dbReference type="Proteomes" id="UP001225873"/>
    </source>
</evidence>
<dbReference type="PROSITE" id="PS50965">
    <property type="entry name" value="NERD"/>
    <property type="match status" value="1"/>
</dbReference>
<sequence>MSKKEMGLLSETESLERLLYRLPENHPKRQFLQVELFRTAAGKRGEKRLEQKLKEFRLAENHHFLRNVCLSKGEWRIQMDGLLLTERGAIIIESKNISGQLFFDDKTGEFSRIDLEGIRTVMEDPTVQLNKHIRFLSLFFKQHKINLPIDGIVVFTSKYCEFMTKPKMRYVCKNYQLIDYLFTILDTFPQQATPQNLQKIDKPLQKFQTPYNRYPLCQQYFIDPNELQTGILCAACKKHSMVRKHKSGWVCERCQLVDPLALECAVQEYFSLVHPQLSNRQLRQFCNIDSPYLASRLLAAFDLEPIGALRNRSYQIKEETVAFRPW</sequence>
<proteinExistence type="predicted"/>
<dbReference type="RefSeq" id="WP_290214584.1">
    <property type="nucleotide sequence ID" value="NZ_JASDCQ010000001.1"/>
</dbReference>
<comment type="caution">
    <text evidence="2">The sequence shown here is derived from an EMBL/GenBank/DDBJ whole genome shotgun (WGS) entry which is preliminary data.</text>
</comment>
<feature type="domain" description="NERD" evidence="1">
    <location>
        <begin position="41"/>
        <end position="159"/>
    </location>
</feature>
<name>A0ABT7ZIL4_9BACL</name>
<keyword evidence="3" id="KW-1185">Reference proteome</keyword>
<protein>
    <submittedName>
        <fullName evidence="2">Nuclease-related domain-containing protein</fullName>
    </submittedName>
</protein>
<evidence type="ECO:0000259" key="1">
    <source>
        <dbReference type="PROSITE" id="PS50965"/>
    </source>
</evidence>
<dbReference type="Proteomes" id="UP001225873">
    <property type="component" value="Unassembled WGS sequence"/>
</dbReference>
<reference evidence="2 3" key="1">
    <citation type="submission" date="2023-03" db="EMBL/GenBank/DDBJ databases">
        <authorList>
            <person name="Uniacke-Lowe S."/>
            <person name="Ross P."/>
            <person name="Hill C."/>
        </authorList>
    </citation>
    <scope>NUCLEOTIDE SEQUENCE [LARGE SCALE GENOMIC DNA]</scope>
    <source>
        <strain evidence="2 3">APC 4016</strain>
    </source>
</reference>
<dbReference type="Pfam" id="PF08378">
    <property type="entry name" value="NERD"/>
    <property type="match status" value="1"/>
</dbReference>
<organism evidence="2 3">
    <name type="scientific">Planococcus notacanthi</name>
    <dbReference type="NCBI Taxonomy" id="3035188"/>
    <lineage>
        <taxon>Bacteria</taxon>
        <taxon>Bacillati</taxon>
        <taxon>Bacillota</taxon>
        <taxon>Bacilli</taxon>
        <taxon>Bacillales</taxon>
        <taxon>Caryophanaceae</taxon>
        <taxon>Planococcus</taxon>
    </lineage>
</organism>
<dbReference type="EMBL" id="JASDCQ010000001">
    <property type="protein sequence ID" value="MDN3426991.1"/>
    <property type="molecule type" value="Genomic_DNA"/>
</dbReference>
<dbReference type="InterPro" id="IPR011528">
    <property type="entry name" value="NERD"/>
</dbReference>
<evidence type="ECO:0000313" key="2">
    <source>
        <dbReference type="EMBL" id="MDN3426991.1"/>
    </source>
</evidence>
<accession>A0ABT7ZIL4</accession>
<gene>
    <name evidence="2" type="ORF">QMA01_06760</name>
</gene>